<sequence>MDTTILQVPIKKDARQKATVAAREMGFSSLQEAVRVFLNKLAVGEMNIRFEETIQLSPRAAKRYDKILDDIEKGKNLYEAKDVDDLMRQLNED</sequence>
<comment type="caution">
    <text evidence="1">The sequence shown here is derived from an EMBL/GenBank/DDBJ whole genome shotgun (WGS) entry which is preliminary data.</text>
</comment>
<name>A0A0G1PCM0_9BACT</name>
<evidence type="ECO:0000313" key="1">
    <source>
        <dbReference type="EMBL" id="KKU03128.1"/>
    </source>
</evidence>
<evidence type="ECO:0000313" key="2">
    <source>
        <dbReference type="Proteomes" id="UP000034086"/>
    </source>
</evidence>
<reference evidence="1 2" key="1">
    <citation type="journal article" date="2015" name="Nature">
        <title>rRNA introns, odd ribosomes, and small enigmatic genomes across a large radiation of phyla.</title>
        <authorList>
            <person name="Brown C.T."/>
            <person name="Hug L.A."/>
            <person name="Thomas B.C."/>
            <person name="Sharon I."/>
            <person name="Castelle C.J."/>
            <person name="Singh A."/>
            <person name="Wilkins M.J."/>
            <person name="Williams K.H."/>
            <person name="Banfield J.F."/>
        </authorList>
    </citation>
    <scope>NUCLEOTIDE SEQUENCE [LARGE SCALE GENOMIC DNA]</scope>
</reference>
<dbReference type="AlphaFoldDB" id="A0A0G1PCM0"/>
<protein>
    <recommendedName>
        <fullName evidence="3">DNA-damage-inducible protein J</fullName>
    </recommendedName>
</protein>
<proteinExistence type="predicted"/>
<organism evidence="1 2">
    <name type="scientific">Candidatus Woesebacteria bacterium GW2011_GWE1_45_18</name>
    <dbReference type="NCBI Taxonomy" id="1618598"/>
    <lineage>
        <taxon>Bacteria</taxon>
        <taxon>Candidatus Woeseibacteriota</taxon>
    </lineage>
</organism>
<evidence type="ECO:0008006" key="3">
    <source>
        <dbReference type="Google" id="ProtNLM"/>
    </source>
</evidence>
<dbReference type="Proteomes" id="UP000034086">
    <property type="component" value="Unassembled WGS sequence"/>
</dbReference>
<accession>A0A0G1PCM0</accession>
<gene>
    <name evidence="1" type="ORF">UX03_C0022G0007</name>
</gene>
<dbReference type="EMBL" id="LCKQ01000022">
    <property type="protein sequence ID" value="KKU03128.1"/>
    <property type="molecule type" value="Genomic_DNA"/>
</dbReference>